<dbReference type="OrthoDB" id="2851338at2759"/>
<protein>
    <submittedName>
        <fullName evidence="1">Uncharacterized protein</fullName>
    </submittedName>
</protein>
<organism evidence="1 2">
    <name type="scientific">Gymnopus androsaceus JB14</name>
    <dbReference type="NCBI Taxonomy" id="1447944"/>
    <lineage>
        <taxon>Eukaryota</taxon>
        <taxon>Fungi</taxon>
        <taxon>Dikarya</taxon>
        <taxon>Basidiomycota</taxon>
        <taxon>Agaricomycotina</taxon>
        <taxon>Agaricomycetes</taxon>
        <taxon>Agaricomycetidae</taxon>
        <taxon>Agaricales</taxon>
        <taxon>Marasmiineae</taxon>
        <taxon>Omphalotaceae</taxon>
        <taxon>Gymnopus</taxon>
    </lineage>
</organism>
<sequence length="230" mass="26519">MVKIAHRKETSTHTFSNDVWTPPFLQIPKVCFLCIQIPEGSYQRTISTNGNMTKEQSHQRRHIVYRTSRRYRAIDSRKPSLGFALYQLALQESQEEQRMARDYQPKLSDNEKRQFSKHCLFLTRAIYMSSIEPRSRIVSGSETESPRDAGQSYFHHTSPGSPVVSNPLMEAELWKPRPEPLVSNTIIEGISATPGGYVQKWYKRYADRRDDGKALYRAEGCNGLWTCSDP</sequence>
<keyword evidence="2" id="KW-1185">Reference proteome</keyword>
<accession>A0A6A4H989</accession>
<reference evidence="1" key="1">
    <citation type="journal article" date="2019" name="Environ. Microbiol.">
        <title>Fungal ecological strategies reflected in gene transcription - a case study of two litter decomposers.</title>
        <authorList>
            <person name="Barbi F."/>
            <person name="Kohler A."/>
            <person name="Barry K."/>
            <person name="Baskaran P."/>
            <person name="Daum C."/>
            <person name="Fauchery L."/>
            <person name="Ihrmark K."/>
            <person name="Kuo A."/>
            <person name="LaButti K."/>
            <person name="Lipzen A."/>
            <person name="Morin E."/>
            <person name="Grigoriev I.V."/>
            <person name="Henrissat B."/>
            <person name="Lindahl B."/>
            <person name="Martin F."/>
        </authorList>
    </citation>
    <scope>NUCLEOTIDE SEQUENCE</scope>
    <source>
        <strain evidence="1">JB14</strain>
    </source>
</reference>
<evidence type="ECO:0000313" key="2">
    <source>
        <dbReference type="Proteomes" id="UP000799118"/>
    </source>
</evidence>
<dbReference type="Proteomes" id="UP000799118">
    <property type="component" value="Unassembled WGS sequence"/>
</dbReference>
<name>A0A6A4H989_9AGAR</name>
<gene>
    <name evidence="1" type="ORF">BT96DRAFT_998569</name>
</gene>
<dbReference type="EMBL" id="ML769551">
    <property type="protein sequence ID" value="KAE9394366.1"/>
    <property type="molecule type" value="Genomic_DNA"/>
</dbReference>
<proteinExistence type="predicted"/>
<dbReference type="AlphaFoldDB" id="A0A6A4H989"/>
<evidence type="ECO:0000313" key="1">
    <source>
        <dbReference type="EMBL" id="KAE9394366.1"/>
    </source>
</evidence>